<feature type="active site" evidence="4">
    <location>
        <position position="469"/>
    </location>
</feature>
<gene>
    <name evidence="9" type="ORF">AAFF_G00401260</name>
</gene>
<sequence>MTSTHNLMTEKKDELVESEVASDPDGDKDGERIHENELCATCKCPRGEGDDEINRLRLENQKLKKKVDELQETLNRVLAGECPLCHQTAMDCTDGMTGGRSSGENEGLGAMEGSSEMSHKSGSTPMKGDKTERKSSTSGTLQEVSRSGLDPKGAAGGSDDWKTENSCQLKDLKRDHLQLEKLHFSPFHTVLVDVDRFWIEKRFVAKEGRHIWDKNFVKMPCVDESVVTKETFMSTGKQPRWDSIKKQLSRLAKSSSVTASEVETAIKKFNPKYQDQWSFDALHTFFKVVAESERSTYSHTLSRIAHLALMLPHSCKKGIPLLRQGQKHSITLSQRQIACLLANAFYCTFPHRNTTHARSEYANYPTINFQSLFGNWSDRKAQKFRAIFHYFSVMTREEEALPKGLVTFTRCGIEDRDLPQWRSRAEMLTKLHVSSKGTIEKDGVGMLQVDFACNMVGGGVLGSGLVQEEILFLINPELIVARLFTEKLGDTECLKITGSQQYSEYSGYSDSFKWTGPHEDTTQRDEWERRRRQIVAIDALNFKYPREQFNMKKVNRELNKAYCGFKGEDNVPPDYYPAIATGNWGCGAFGGDPKLKALIQMMAAAVAKREMAYFTFKNNDLQMDIVMIHHFLTKHHVTVGRLYKMLDEYCDDIYRHSRATDLYEFIKQSLRVTTSKH</sequence>
<dbReference type="InterPro" id="IPR007724">
    <property type="entry name" value="Poly_GlycHdrlase"/>
</dbReference>
<evidence type="ECO:0000256" key="3">
    <source>
        <dbReference type="ARBA" id="ARBA00022801"/>
    </source>
</evidence>
<dbReference type="PANTHER" id="PTHR12837">
    <property type="entry name" value="POLY ADP-RIBOSE GLYCOHYDROLASE"/>
    <property type="match status" value="1"/>
</dbReference>
<evidence type="ECO:0000256" key="6">
    <source>
        <dbReference type="SAM" id="MobiDB-lite"/>
    </source>
</evidence>
<keyword evidence="5" id="KW-0175">Coiled coil</keyword>
<reference evidence="9" key="1">
    <citation type="journal article" date="2023" name="Science">
        <title>Genome structures resolve the early diversification of teleost fishes.</title>
        <authorList>
            <person name="Parey E."/>
            <person name="Louis A."/>
            <person name="Montfort J."/>
            <person name="Bouchez O."/>
            <person name="Roques C."/>
            <person name="Iampietro C."/>
            <person name="Lluch J."/>
            <person name="Castinel A."/>
            <person name="Donnadieu C."/>
            <person name="Desvignes T."/>
            <person name="Floi Bucao C."/>
            <person name="Jouanno E."/>
            <person name="Wen M."/>
            <person name="Mejri S."/>
            <person name="Dirks R."/>
            <person name="Jansen H."/>
            <person name="Henkel C."/>
            <person name="Chen W.J."/>
            <person name="Zahm M."/>
            <person name="Cabau C."/>
            <person name="Klopp C."/>
            <person name="Thompson A.W."/>
            <person name="Robinson-Rechavi M."/>
            <person name="Braasch I."/>
            <person name="Lecointre G."/>
            <person name="Bobe J."/>
            <person name="Postlethwait J.H."/>
            <person name="Berthelot C."/>
            <person name="Roest Crollius H."/>
            <person name="Guiguen Y."/>
        </authorList>
    </citation>
    <scope>NUCLEOTIDE SEQUENCE</scope>
    <source>
        <strain evidence="9">NC1722</strain>
    </source>
</reference>
<dbReference type="GO" id="GO:0005634">
    <property type="term" value="C:nucleus"/>
    <property type="evidence" value="ECO:0007669"/>
    <property type="project" value="TreeGrafter"/>
</dbReference>
<keyword evidence="3" id="KW-0378">Hydrolase</keyword>
<dbReference type="EC" id="3.2.1.143" evidence="2"/>
<feature type="active site" evidence="4">
    <location>
        <position position="468"/>
    </location>
</feature>
<evidence type="ECO:0000259" key="8">
    <source>
        <dbReference type="Pfam" id="PF20811"/>
    </source>
</evidence>
<dbReference type="GO" id="GO:0005737">
    <property type="term" value="C:cytoplasm"/>
    <property type="evidence" value="ECO:0007669"/>
    <property type="project" value="TreeGrafter"/>
</dbReference>
<keyword evidence="10" id="KW-1185">Reference proteome</keyword>
<evidence type="ECO:0000256" key="5">
    <source>
        <dbReference type="SAM" id="Coils"/>
    </source>
</evidence>
<accession>A0AAD7SCZ7</accession>
<evidence type="ECO:0000259" key="7">
    <source>
        <dbReference type="Pfam" id="PF05028"/>
    </source>
</evidence>
<dbReference type="PANTHER" id="PTHR12837:SF9">
    <property type="entry name" value="POLY(ADP-RIBOSE) GLYCOHYDROLASE"/>
    <property type="match status" value="1"/>
</dbReference>
<feature type="active site" evidence="4">
    <location>
        <position position="450"/>
    </location>
</feature>
<evidence type="ECO:0000313" key="9">
    <source>
        <dbReference type="EMBL" id="KAJ8400087.1"/>
    </source>
</evidence>
<dbReference type="GO" id="GO:0009225">
    <property type="term" value="P:nucleotide-sugar metabolic process"/>
    <property type="evidence" value="ECO:0007669"/>
    <property type="project" value="TreeGrafter"/>
</dbReference>
<dbReference type="InterPro" id="IPR046372">
    <property type="entry name" value="PARG_cat_C"/>
</dbReference>
<evidence type="ECO:0000313" key="10">
    <source>
        <dbReference type="Proteomes" id="UP001221898"/>
    </source>
</evidence>
<organism evidence="9 10">
    <name type="scientific">Aldrovandia affinis</name>
    <dbReference type="NCBI Taxonomy" id="143900"/>
    <lineage>
        <taxon>Eukaryota</taxon>
        <taxon>Metazoa</taxon>
        <taxon>Chordata</taxon>
        <taxon>Craniata</taxon>
        <taxon>Vertebrata</taxon>
        <taxon>Euteleostomi</taxon>
        <taxon>Actinopterygii</taxon>
        <taxon>Neopterygii</taxon>
        <taxon>Teleostei</taxon>
        <taxon>Notacanthiformes</taxon>
        <taxon>Halosauridae</taxon>
        <taxon>Aldrovandia</taxon>
    </lineage>
</organism>
<feature type="coiled-coil region" evidence="5">
    <location>
        <begin position="46"/>
        <end position="80"/>
    </location>
</feature>
<dbReference type="Proteomes" id="UP001221898">
    <property type="component" value="Unassembled WGS sequence"/>
</dbReference>
<comment type="similarity">
    <text evidence="1">Belongs to the poly(ADP-ribose) glycohydrolase family.</text>
</comment>
<dbReference type="GO" id="GO:1990966">
    <property type="term" value="P:ATP generation from poly-ADP-D-ribose"/>
    <property type="evidence" value="ECO:0007669"/>
    <property type="project" value="TreeGrafter"/>
</dbReference>
<evidence type="ECO:0000256" key="2">
    <source>
        <dbReference type="ARBA" id="ARBA00012255"/>
    </source>
</evidence>
<feature type="domain" description="PARG helical" evidence="8">
    <location>
        <begin position="293"/>
        <end position="410"/>
    </location>
</feature>
<comment type="caution">
    <text evidence="9">The sequence shown here is derived from an EMBL/GenBank/DDBJ whole genome shotgun (WGS) entry which is preliminary data.</text>
</comment>
<dbReference type="GO" id="GO:0005975">
    <property type="term" value="P:carbohydrate metabolic process"/>
    <property type="evidence" value="ECO:0007669"/>
    <property type="project" value="InterPro"/>
</dbReference>
<dbReference type="AlphaFoldDB" id="A0AAD7SCZ7"/>
<name>A0AAD7SCZ7_9TELE</name>
<feature type="compositionally biased region" description="Polar residues" evidence="6">
    <location>
        <begin position="136"/>
        <end position="145"/>
    </location>
</feature>
<proteinExistence type="inferred from homology"/>
<dbReference type="InterPro" id="IPR048362">
    <property type="entry name" value="PARG_helical"/>
</dbReference>
<dbReference type="Pfam" id="PF20811">
    <property type="entry name" value="PARG_cat_N"/>
    <property type="match status" value="1"/>
</dbReference>
<dbReference type="Pfam" id="PF05028">
    <property type="entry name" value="PARG_cat_C"/>
    <property type="match status" value="1"/>
</dbReference>
<feature type="domain" description="PARG catalytic Macro" evidence="7">
    <location>
        <begin position="419"/>
        <end position="622"/>
    </location>
</feature>
<dbReference type="EMBL" id="JAINUG010000079">
    <property type="protein sequence ID" value="KAJ8400087.1"/>
    <property type="molecule type" value="Genomic_DNA"/>
</dbReference>
<protein>
    <recommendedName>
        <fullName evidence="2">poly(ADP-ribose) glycohydrolase</fullName>
        <ecNumber evidence="2">3.2.1.143</ecNumber>
    </recommendedName>
</protein>
<evidence type="ECO:0000256" key="1">
    <source>
        <dbReference type="ARBA" id="ARBA00009545"/>
    </source>
</evidence>
<feature type="region of interest" description="Disordered" evidence="6">
    <location>
        <begin position="1"/>
        <end position="32"/>
    </location>
</feature>
<evidence type="ECO:0000256" key="4">
    <source>
        <dbReference type="PIRSR" id="PIRSR607724-1"/>
    </source>
</evidence>
<feature type="region of interest" description="Disordered" evidence="6">
    <location>
        <begin position="93"/>
        <end position="163"/>
    </location>
</feature>
<dbReference type="GO" id="GO:0004649">
    <property type="term" value="F:poly(ADP-ribose) glycohydrolase activity"/>
    <property type="evidence" value="ECO:0007669"/>
    <property type="project" value="UniProtKB-EC"/>
</dbReference>
<dbReference type="GO" id="GO:0006282">
    <property type="term" value="P:regulation of DNA repair"/>
    <property type="evidence" value="ECO:0007669"/>
    <property type="project" value="InterPro"/>
</dbReference>